<proteinExistence type="predicted"/>
<dbReference type="Proteomes" id="UP000828941">
    <property type="component" value="Chromosome 6"/>
</dbReference>
<comment type="caution">
    <text evidence="1">The sequence shown here is derived from an EMBL/GenBank/DDBJ whole genome shotgun (WGS) entry which is preliminary data.</text>
</comment>
<keyword evidence="2" id="KW-1185">Reference proteome</keyword>
<evidence type="ECO:0000313" key="2">
    <source>
        <dbReference type="Proteomes" id="UP000828941"/>
    </source>
</evidence>
<sequence length="339" mass="37562">MYNNNNSLKMHPKHSDVEEEESYFYAMQLASSIALPMVLKTAIELKVFDIIAKSGPDAKLSAVDIAAQITSKNPEAAAVLLDCMLRLLATHSILHCSLIGDQQKFGFFQRHYSLNSVSKYFVDDDHGISVGNYTALVHDKVFLDSWSRLKEAVVEGGIPFNRAHGCHAFEYPGSDARFNEVFNTAMFNHTTIDMKKILEIYNGFENISALVDVGGGLGITLHLIISEHQHIHGINFDLAHVIQHAPPYLGLEHVGGDMFESVPKGDAIFLKWILHDWSDESCLKVLKNCYDALPQDGKVIVVEAVVPVSPEISATAKNISQLDVQMMTVNPGGKERTKQ</sequence>
<name>A0ACB9NFA7_BAUVA</name>
<evidence type="ECO:0000313" key="1">
    <source>
        <dbReference type="EMBL" id="KAI4335095.1"/>
    </source>
</evidence>
<reference evidence="1 2" key="1">
    <citation type="journal article" date="2022" name="DNA Res.">
        <title>Chromosomal-level genome assembly of the orchid tree Bauhinia variegata (Leguminosae; Cercidoideae) supports the allotetraploid origin hypothesis of Bauhinia.</title>
        <authorList>
            <person name="Zhong Y."/>
            <person name="Chen Y."/>
            <person name="Zheng D."/>
            <person name="Pang J."/>
            <person name="Liu Y."/>
            <person name="Luo S."/>
            <person name="Meng S."/>
            <person name="Qian L."/>
            <person name="Wei D."/>
            <person name="Dai S."/>
            <person name="Zhou R."/>
        </authorList>
    </citation>
    <scope>NUCLEOTIDE SEQUENCE [LARGE SCALE GENOMIC DNA]</scope>
    <source>
        <strain evidence="1">BV-YZ2020</strain>
    </source>
</reference>
<accession>A0ACB9NFA7</accession>
<protein>
    <submittedName>
        <fullName evidence="1">Uncharacterized protein</fullName>
    </submittedName>
</protein>
<organism evidence="1 2">
    <name type="scientific">Bauhinia variegata</name>
    <name type="common">Purple orchid tree</name>
    <name type="synonym">Phanera variegata</name>
    <dbReference type="NCBI Taxonomy" id="167791"/>
    <lineage>
        <taxon>Eukaryota</taxon>
        <taxon>Viridiplantae</taxon>
        <taxon>Streptophyta</taxon>
        <taxon>Embryophyta</taxon>
        <taxon>Tracheophyta</taxon>
        <taxon>Spermatophyta</taxon>
        <taxon>Magnoliopsida</taxon>
        <taxon>eudicotyledons</taxon>
        <taxon>Gunneridae</taxon>
        <taxon>Pentapetalae</taxon>
        <taxon>rosids</taxon>
        <taxon>fabids</taxon>
        <taxon>Fabales</taxon>
        <taxon>Fabaceae</taxon>
        <taxon>Cercidoideae</taxon>
        <taxon>Cercideae</taxon>
        <taxon>Bauhiniinae</taxon>
        <taxon>Bauhinia</taxon>
    </lineage>
</organism>
<gene>
    <name evidence="1" type="ORF">L6164_013774</name>
</gene>
<dbReference type="EMBL" id="CM039431">
    <property type="protein sequence ID" value="KAI4335095.1"/>
    <property type="molecule type" value="Genomic_DNA"/>
</dbReference>